<dbReference type="AlphaFoldDB" id="A0A6P8YF94"/>
<evidence type="ECO:0000256" key="13">
    <source>
        <dbReference type="PIRSR" id="PIRSR602401-1"/>
    </source>
</evidence>
<keyword evidence="8" id="KW-0492">Microsome</keyword>
<keyword evidence="9 14" id="KW-0560">Oxidoreductase</keyword>
<evidence type="ECO:0000256" key="2">
    <source>
        <dbReference type="ARBA" id="ARBA00004174"/>
    </source>
</evidence>
<dbReference type="SUPFAM" id="SSF48264">
    <property type="entry name" value="Cytochrome P450"/>
    <property type="match status" value="1"/>
</dbReference>
<comment type="similarity">
    <text evidence="4 14">Belongs to the cytochrome P450 family.</text>
</comment>
<evidence type="ECO:0000313" key="17">
    <source>
        <dbReference type="RefSeq" id="XP_034238369.1"/>
    </source>
</evidence>
<keyword evidence="6 13" id="KW-0479">Metal-binding</keyword>
<evidence type="ECO:0000256" key="5">
    <source>
        <dbReference type="ARBA" id="ARBA00022617"/>
    </source>
</evidence>
<feature type="binding site" description="axial binding residue" evidence="13">
    <location>
        <position position="449"/>
    </location>
    <ligand>
        <name>heme</name>
        <dbReference type="ChEBI" id="CHEBI:30413"/>
    </ligand>
    <ligandPart>
        <name>Fe</name>
        <dbReference type="ChEBI" id="CHEBI:18248"/>
    </ligandPart>
</feature>
<dbReference type="GO" id="GO:0005789">
    <property type="term" value="C:endoplasmic reticulum membrane"/>
    <property type="evidence" value="ECO:0007669"/>
    <property type="project" value="UniProtKB-SubCell"/>
</dbReference>
<evidence type="ECO:0000256" key="8">
    <source>
        <dbReference type="ARBA" id="ARBA00022848"/>
    </source>
</evidence>
<dbReference type="GO" id="GO:0005506">
    <property type="term" value="F:iron ion binding"/>
    <property type="evidence" value="ECO:0007669"/>
    <property type="project" value="InterPro"/>
</dbReference>
<dbReference type="InterPro" id="IPR002401">
    <property type="entry name" value="Cyt_P450_E_grp-I"/>
</dbReference>
<dbReference type="InterPro" id="IPR050196">
    <property type="entry name" value="Cytochrome_P450_Monoox"/>
</dbReference>
<evidence type="ECO:0000256" key="3">
    <source>
        <dbReference type="ARBA" id="ARBA00004406"/>
    </source>
</evidence>
<evidence type="ECO:0000256" key="9">
    <source>
        <dbReference type="ARBA" id="ARBA00023002"/>
    </source>
</evidence>
<evidence type="ECO:0000256" key="14">
    <source>
        <dbReference type="RuleBase" id="RU000461"/>
    </source>
</evidence>
<dbReference type="RefSeq" id="XP_034238368.1">
    <property type="nucleotide sequence ID" value="XM_034382477.1"/>
</dbReference>
<evidence type="ECO:0000256" key="1">
    <source>
        <dbReference type="ARBA" id="ARBA00001971"/>
    </source>
</evidence>
<keyword evidence="12" id="KW-0472">Membrane</keyword>
<dbReference type="GO" id="GO:0020037">
    <property type="term" value="F:heme binding"/>
    <property type="evidence" value="ECO:0007669"/>
    <property type="project" value="InterPro"/>
</dbReference>
<keyword evidence="7" id="KW-0256">Endoplasmic reticulum</keyword>
<reference evidence="16 17" key="1">
    <citation type="submission" date="2025-04" db="UniProtKB">
        <authorList>
            <consortium name="RefSeq"/>
        </authorList>
    </citation>
    <scope>IDENTIFICATION</scope>
    <source>
        <tissue evidence="16 17">Total insect</tissue>
    </source>
</reference>
<dbReference type="GO" id="GO:0016705">
    <property type="term" value="F:oxidoreductase activity, acting on paired donors, with incorporation or reduction of molecular oxygen"/>
    <property type="evidence" value="ECO:0007669"/>
    <property type="project" value="InterPro"/>
</dbReference>
<evidence type="ECO:0000313" key="15">
    <source>
        <dbReference type="Proteomes" id="UP000515158"/>
    </source>
</evidence>
<dbReference type="PRINTS" id="PR00385">
    <property type="entry name" value="P450"/>
</dbReference>
<dbReference type="GO" id="GO:0004497">
    <property type="term" value="F:monooxygenase activity"/>
    <property type="evidence" value="ECO:0007669"/>
    <property type="project" value="UniProtKB-KW"/>
</dbReference>
<protein>
    <submittedName>
        <fullName evidence="16 17">Probable cytochrome P450 4s3 isoform X1</fullName>
    </submittedName>
</protein>
<accession>A0A6P8YF94</accession>
<keyword evidence="5 13" id="KW-0349">Heme</keyword>
<dbReference type="InterPro" id="IPR001128">
    <property type="entry name" value="Cyt_P450"/>
</dbReference>
<organism evidence="16">
    <name type="scientific">Thrips palmi</name>
    <name type="common">Melon thrips</name>
    <dbReference type="NCBI Taxonomy" id="161013"/>
    <lineage>
        <taxon>Eukaryota</taxon>
        <taxon>Metazoa</taxon>
        <taxon>Ecdysozoa</taxon>
        <taxon>Arthropoda</taxon>
        <taxon>Hexapoda</taxon>
        <taxon>Insecta</taxon>
        <taxon>Pterygota</taxon>
        <taxon>Neoptera</taxon>
        <taxon>Paraneoptera</taxon>
        <taxon>Thysanoptera</taxon>
        <taxon>Terebrantia</taxon>
        <taxon>Thripoidea</taxon>
        <taxon>Thripidae</taxon>
        <taxon>Thrips</taxon>
    </lineage>
</organism>
<name>A0A6P8YF94_THRPL</name>
<keyword evidence="15" id="KW-1185">Reference proteome</keyword>
<dbReference type="CDD" id="cd20628">
    <property type="entry name" value="CYP4"/>
    <property type="match status" value="1"/>
</dbReference>
<dbReference type="OrthoDB" id="6764281at2759"/>
<dbReference type="KEGG" id="tpal:117643543"/>
<proteinExistence type="inferred from homology"/>
<dbReference type="PROSITE" id="PS00086">
    <property type="entry name" value="CYTOCHROME_P450"/>
    <property type="match status" value="1"/>
</dbReference>
<dbReference type="InterPro" id="IPR017972">
    <property type="entry name" value="Cyt_P450_CS"/>
</dbReference>
<dbReference type="PRINTS" id="PR00463">
    <property type="entry name" value="EP450I"/>
</dbReference>
<dbReference type="PANTHER" id="PTHR24291:SF189">
    <property type="entry name" value="CYTOCHROME P450 4C3-RELATED"/>
    <property type="match status" value="1"/>
</dbReference>
<dbReference type="RefSeq" id="XP_034238369.1">
    <property type="nucleotide sequence ID" value="XM_034382478.1"/>
</dbReference>
<dbReference type="InterPro" id="IPR036396">
    <property type="entry name" value="Cyt_P450_sf"/>
</dbReference>
<evidence type="ECO:0000313" key="16">
    <source>
        <dbReference type="RefSeq" id="XP_034238368.1"/>
    </source>
</evidence>
<keyword evidence="10 13" id="KW-0408">Iron</keyword>
<comment type="cofactor">
    <cofactor evidence="1 13">
        <name>heme</name>
        <dbReference type="ChEBI" id="CHEBI:30413"/>
    </cofactor>
</comment>
<evidence type="ECO:0000256" key="6">
    <source>
        <dbReference type="ARBA" id="ARBA00022723"/>
    </source>
</evidence>
<evidence type="ECO:0000256" key="11">
    <source>
        <dbReference type="ARBA" id="ARBA00023033"/>
    </source>
</evidence>
<dbReference type="Proteomes" id="UP000515158">
    <property type="component" value="Unplaced"/>
</dbReference>
<dbReference type="GeneID" id="117643543"/>
<dbReference type="Pfam" id="PF00067">
    <property type="entry name" value="p450"/>
    <property type="match status" value="1"/>
</dbReference>
<evidence type="ECO:0000256" key="12">
    <source>
        <dbReference type="ARBA" id="ARBA00023136"/>
    </source>
</evidence>
<dbReference type="PANTHER" id="PTHR24291">
    <property type="entry name" value="CYTOCHROME P450 FAMILY 4"/>
    <property type="match status" value="1"/>
</dbReference>
<comment type="subcellular location">
    <subcellularLocation>
        <location evidence="3">Endoplasmic reticulum membrane</location>
        <topology evidence="3">Peripheral membrane protein</topology>
    </subcellularLocation>
    <subcellularLocation>
        <location evidence="2">Microsome membrane</location>
        <topology evidence="2">Peripheral membrane protein</topology>
    </subcellularLocation>
</comment>
<evidence type="ECO:0000256" key="10">
    <source>
        <dbReference type="ARBA" id="ARBA00023004"/>
    </source>
</evidence>
<evidence type="ECO:0000256" key="4">
    <source>
        <dbReference type="ARBA" id="ARBA00010617"/>
    </source>
</evidence>
<evidence type="ECO:0000256" key="7">
    <source>
        <dbReference type="ARBA" id="ARBA00022824"/>
    </source>
</evidence>
<dbReference type="Gene3D" id="1.10.630.10">
    <property type="entry name" value="Cytochrome P450"/>
    <property type="match status" value="1"/>
</dbReference>
<sequence>MALAALVLVAAVLAVTVYLLLNKRRFQLTAKFPQPLLWLPGIGGLADTIYHYGLSGMAWCFGYYKRFGPVWGMWIGPEFFVITAVAEDIEAIVTSPAVIDKGKNYALIWPWLGDGLLLLGAKKWHARRKQLTPTFHFRILEQFMDVFTEKGVVLEGLVDGLVGKGVVDLRPYISRHALDVICETTMGTQLNCQLQEDSGFVQAVKVACKAVDDRHAYPWLRNDALFRMTRIAKEFYGALDIIHGVTKKVIADRKSDLTKEMKEGVLDADNNDEILGTKKRKMFIDHLLTMHLQGEDLSEKDIFDEVNTFMFEGHDTTMTSVCFTLFLLATHPEVQDRVAEEARSVGGTSTSAQLGELKYLEAVIKESLRLYPSVPLYSRHAHDEFKLPSGYTVPAGATLLINAYLMHHREEYFKDPSAFKPERFLSGSSEESSRHHFSYVPFSAGYRNCIGQRFAMLSMKATLARLVSKFRFLPDSADPKLDLDVQVVLVSKSGLPLVVERRD</sequence>
<gene>
    <name evidence="16 17" type="primary">LOC117643543</name>
</gene>
<keyword evidence="11 14" id="KW-0503">Monooxygenase</keyword>